<name>A0A163V5I5_9BACL</name>
<dbReference type="EMBL" id="LQRA01000078">
    <property type="protein sequence ID" value="KZE74368.1"/>
    <property type="molecule type" value="Genomic_DNA"/>
</dbReference>
<sequence>MEHWPNWFLDALKLRFDASALTAQKQYALFPVHQKLAALNDAIRQQADDGLLVLLSEWEDMLNHKHNIEKEWLYMQGVQDGIRIIYPALHSSDYRLAH</sequence>
<comment type="caution">
    <text evidence="1">The sequence shown here is derived from an EMBL/GenBank/DDBJ whole genome shotgun (WGS) entry which is preliminary data.</text>
</comment>
<dbReference type="RefSeq" id="WP_063185644.1">
    <property type="nucleotide sequence ID" value="NZ_LQRA01000078.1"/>
</dbReference>
<gene>
    <name evidence="1" type="ORF">AV654_29185</name>
</gene>
<dbReference type="Proteomes" id="UP000076563">
    <property type="component" value="Unassembled WGS sequence"/>
</dbReference>
<proteinExistence type="predicted"/>
<dbReference type="STRING" id="1007103.GCA_000213315_01829"/>
<dbReference type="AlphaFoldDB" id="A0A163V5I5"/>
<dbReference type="OrthoDB" id="2618304at2"/>
<evidence type="ECO:0000313" key="2">
    <source>
        <dbReference type="Proteomes" id="UP000076563"/>
    </source>
</evidence>
<protein>
    <submittedName>
        <fullName evidence="1">Uncharacterized protein</fullName>
    </submittedName>
</protein>
<organism evidence="1 2">
    <name type="scientific">Paenibacillus elgii</name>
    <dbReference type="NCBI Taxonomy" id="189691"/>
    <lineage>
        <taxon>Bacteria</taxon>
        <taxon>Bacillati</taxon>
        <taxon>Bacillota</taxon>
        <taxon>Bacilli</taxon>
        <taxon>Bacillales</taxon>
        <taxon>Paenibacillaceae</taxon>
        <taxon>Paenibacillus</taxon>
    </lineage>
</organism>
<evidence type="ECO:0000313" key="1">
    <source>
        <dbReference type="EMBL" id="KZE74368.1"/>
    </source>
</evidence>
<accession>A0A163V5I5</accession>
<reference evidence="2" key="1">
    <citation type="submission" date="2016-01" db="EMBL/GenBank/DDBJ databases">
        <title>Draft genome of Chromobacterium sp. F49.</title>
        <authorList>
            <person name="Hong K.W."/>
        </authorList>
    </citation>
    <scope>NUCLEOTIDE SEQUENCE [LARGE SCALE GENOMIC DNA]</scope>
    <source>
        <strain evidence="2">M63</strain>
    </source>
</reference>
<keyword evidence="2" id="KW-1185">Reference proteome</keyword>